<name>A0A158Q958_ENTVE</name>
<dbReference type="SUPFAM" id="SSF47954">
    <property type="entry name" value="Cyclin-like"/>
    <property type="match status" value="2"/>
</dbReference>
<dbReference type="AlphaFoldDB" id="A0A158Q958"/>
<dbReference type="InterPro" id="IPR013763">
    <property type="entry name" value="Cyclin-like_dom"/>
</dbReference>
<dbReference type="InterPro" id="IPR043198">
    <property type="entry name" value="Cyclin/Ssn8"/>
</dbReference>
<evidence type="ECO:0000259" key="4">
    <source>
        <dbReference type="SMART" id="SM00385"/>
    </source>
</evidence>
<dbReference type="GO" id="GO:0016538">
    <property type="term" value="F:cyclin-dependent protein serine/threonine kinase regulator activity"/>
    <property type="evidence" value="ECO:0007669"/>
    <property type="project" value="InterPro"/>
</dbReference>
<dbReference type="Proteomes" id="UP000274131">
    <property type="component" value="Unassembled WGS sequence"/>
</dbReference>
<dbReference type="SMART" id="SM00385">
    <property type="entry name" value="CYCLIN"/>
    <property type="match status" value="2"/>
</dbReference>
<accession>A0A158Q958</accession>
<feature type="compositionally biased region" description="Basic residues" evidence="3">
    <location>
        <begin position="465"/>
        <end position="481"/>
    </location>
</feature>
<dbReference type="EMBL" id="UXUI01007139">
    <property type="protein sequence ID" value="VDD85663.1"/>
    <property type="molecule type" value="Genomic_DNA"/>
</dbReference>
<proteinExistence type="inferred from homology"/>
<dbReference type="PIRSF" id="PIRSF036580">
    <property type="entry name" value="Cyclin_L"/>
    <property type="match status" value="1"/>
</dbReference>
<feature type="region of interest" description="Disordered" evidence="3">
    <location>
        <begin position="366"/>
        <end position="527"/>
    </location>
</feature>
<reference evidence="7" key="1">
    <citation type="submission" date="2016-04" db="UniProtKB">
        <authorList>
            <consortium name="WormBaseParasite"/>
        </authorList>
    </citation>
    <scope>IDENTIFICATION</scope>
</reference>
<dbReference type="Pfam" id="PF00134">
    <property type="entry name" value="Cyclin_N"/>
    <property type="match status" value="1"/>
</dbReference>
<reference evidence="5 6" key="2">
    <citation type="submission" date="2018-10" db="EMBL/GenBank/DDBJ databases">
        <authorList>
            <consortium name="Pathogen Informatics"/>
        </authorList>
    </citation>
    <scope>NUCLEOTIDE SEQUENCE [LARGE SCALE GENOMIC DNA]</scope>
</reference>
<evidence type="ECO:0000313" key="7">
    <source>
        <dbReference type="WBParaSite" id="EVEC_0000109801-mRNA-1"/>
    </source>
</evidence>
<evidence type="ECO:0000313" key="5">
    <source>
        <dbReference type="EMBL" id="VDD85663.1"/>
    </source>
</evidence>
<feature type="compositionally biased region" description="Basic and acidic residues" evidence="3">
    <location>
        <begin position="518"/>
        <end position="527"/>
    </location>
</feature>
<dbReference type="PANTHER" id="PTHR10026">
    <property type="entry name" value="CYCLIN"/>
    <property type="match status" value="1"/>
</dbReference>
<feature type="compositionally biased region" description="Basic residues" evidence="3">
    <location>
        <begin position="399"/>
        <end position="416"/>
    </location>
</feature>
<dbReference type="WBParaSite" id="EVEC_0000109801-mRNA-1">
    <property type="protein sequence ID" value="EVEC_0000109801-mRNA-1"/>
    <property type="gene ID" value="EVEC_0000109801"/>
</dbReference>
<evidence type="ECO:0000256" key="1">
    <source>
        <dbReference type="ARBA" id="ARBA00023127"/>
    </source>
</evidence>
<evidence type="ECO:0000313" key="6">
    <source>
        <dbReference type="Proteomes" id="UP000274131"/>
    </source>
</evidence>
<comment type="similarity">
    <text evidence="2">Belongs to the cyclin family.</text>
</comment>
<dbReference type="OrthoDB" id="10264655at2759"/>
<feature type="region of interest" description="Disordered" evidence="3">
    <location>
        <begin position="1"/>
        <end position="32"/>
    </location>
</feature>
<feature type="domain" description="Cyclin-like" evidence="4">
    <location>
        <begin position="224"/>
        <end position="311"/>
    </location>
</feature>
<sequence>MTSKVLTLTKSKSLSSVVPRKRTPSPEKNDEIVAEEMEPAVKKPKVELKASSFGLKRQYSTINISADKWLLTLDPESVKKLESPPSLTDGLDIETEKDLRYLGCEIIQSGAILLRLPQVAAATAQILYQRYFYQRSFVRHSWEYIAMGCLLLASKIEEAPRRPRDVINVFHRLEYLHGKRAESKEYVPMLLDSKYVNLKNQVIKAERKVLNVLGFVVHVNHPHKLIYAYLSALALLDNNELIQRAWSYMNDGLRTDIFLRYPPETIACACIFLAARTISKPVLLPQTPLPWCEAFDASDRDVRTISLILLEVYRRLRAPNWLRLNDVLNKIRGSSSATDVRNGELKNASSAAVAELERKRREIVAKADEMRRGRGASFEGRKLHSATHNSENKISPEKVKHHHHRRHHKGGKKRVKDSRQDYRTRDRRRSRSRDRSQSREEHQKSRSRDDRVGNYSRDEKQKSHSKERRRRSRSKEKRQRSRSREERRRILKDRISNQRERERDVYKALGKRPQGSESPERPSKQRR</sequence>
<feature type="compositionally biased region" description="Basic and acidic residues" evidence="3">
    <location>
        <begin position="433"/>
        <end position="464"/>
    </location>
</feature>
<organism evidence="7">
    <name type="scientific">Enterobius vermicularis</name>
    <name type="common">Human pinworm</name>
    <dbReference type="NCBI Taxonomy" id="51028"/>
    <lineage>
        <taxon>Eukaryota</taxon>
        <taxon>Metazoa</taxon>
        <taxon>Ecdysozoa</taxon>
        <taxon>Nematoda</taxon>
        <taxon>Chromadorea</taxon>
        <taxon>Rhabditida</taxon>
        <taxon>Spirurina</taxon>
        <taxon>Oxyuridomorpha</taxon>
        <taxon>Oxyuroidea</taxon>
        <taxon>Oxyuridae</taxon>
        <taxon>Enterobius</taxon>
    </lineage>
</organism>
<keyword evidence="6" id="KW-1185">Reference proteome</keyword>
<dbReference type="STRING" id="51028.A0A158Q958"/>
<dbReference type="InterPro" id="IPR036915">
    <property type="entry name" value="Cyclin-like_sf"/>
</dbReference>
<gene>
    <name evidence="5" type="ORF">EVEC_LOCUS806</name>
</gene>
<feature type="compositionally biased region" description="Low complexity" evidence="3">
    <location>
        <begin position="1"/>
        <end position="18"/>
    </location>
</feature>
<feature type="compositionally biased region" description="Basic and acidic residues" evidence="3">
    <location>
        <begin position="482"/>
        <end position="506"/>
    </location>
</feature>
<evidence type="ECO:0000256" key="2">
    <source>
        <dbReference type="RuleBase" id="RU000383"/>
    </source>
</evidence>
<evidence type="ECO:0000256" key="3">
    <source>
        <dbReference type="SAM" id="MobiDB-lite"/>
    </source>
</evidence>
<keyword evidence="1 2" id="KW-0195">Cyclin</keyword>
<dbReference type="Gene3D" id="1.10.472.10">
    <property type="entry name" value="Cyclin-like"/>
    <property type="match status" value="2"/>
</dbReference>
<dbReference type="CDD" id="cd20533">
    <property type="entry name" value="CYCLIN_CCNL_rpt2"/>
    <property type="match status" value="1"/>
</dbReference>
<feature type="domain" description="Cyclin-like" evidence="4">
    <location>
        <begin position="105"/>
        <end position="211"/>
    </location>
</feature>
<dbReference type="GO" id="GO:0006357">
    <property type="term" value="P:regulation of transcription by RNA polymerase II"/>
    <property type="evidence" value="ECO:0007669"/>
    <property type="project" value="InterPro"/>
</dbReference>
<protein>
    <submittedName>
        <fullName evidence="7">Cyclin-L1</fullName>
    </submittedName>
</protein>
<dbReference type="InterPro" id="IPR006671">
    <property type="entry name" value="Cyclin_N"/>
</dbReference>